<evidence type="ECO:0000256" key="4">
    <source>
        <dbReference type="PROSITE-ProRule" id="PRU00433"/>
    </source>
</evidence>
<dbReference type="Proteomes" id="UP000318017">
    <property type="component" value="Chromosome"/>
</dbReference>
<dbReference type="GO" id="GO:0016787">
    <property type="term" value="F:hydrolase activity"/>
    <property type="evidence" value="ECO:0007669"/>
    <property type="project" value="InterPro"/>
</dbReference>
<dbReference type="InterPro" id="IPR011041">
    <property type="entry name" value="Quinoprot_gluc/sorb_DH_b-prop"/>
</dbReference>
<dbReference type="OrthoDB" id="8217716at2"/>
<dbReference type="InterPro" id="IPR011042">
    <property type="entry name" value="6-blade_b-propeller_TolB-like"/>
</dbReference>
<dbReference type="SUPFAM" id="SSF50952">
    <property type="entry name" value="Soluble quinoprotein glucose dehydrogenase"/>
    <property type="match status" value="1"/>
</dbReference>
<dbReference type="InterPro" id="IPR013427">
    <property type="entry name" value="Haem-bd_dom_put"/>
</dbReference>
<dbReference type="SUPFAM" id="SSF46626">
    <property type="entry name" value="Cytochrome c"/>
    <property type="match status" value="1"/>
</dbReference>
<dbReference type="InterPro" id="IPR016024">
    <property type="entry name" value="ARM-type_fold"/>
</dbReference>
<proteinExistence type="predicted"/>
<dbReference type="InterPro" id="IPR036909">
    <property type="entry name" value="Cyt_c-like_dom_sf"/>
</dbReference>
<dbReference type="PANTHER" id="PTHR33546:SF1">
    <property type="entry name" value="LARGE, MULTIFUNCTIONAL SECRETED PROTEIN"/>
    <property type="match status" value="1"/>
</dbReference>
<gene>
    <name evidence="7" type="ORF">Q31a_08010</name>
</gene>
<evidence type="ECO:0000256" key="2">
    <source>
        <dbReference type="ARBA" id="ARBA00022723"/>
    </source>
</evidence>
<dbReference type="NCBIfam" id="TIGR02603">
    <property type="entry name" value="CxxCH_TIGR02603"/>
    <property type="match status" value="1"/>
</dbReference>
<keyword evidence="1 4" id="KW-0349">Heme</keyword>
<dbReference type="PANTHER" id="PTHR33546">
    <property type="entry name" value="LARGE, MULTIFUNCTIONAL SECRETED PROTEIN-RELATED"/>
    <property type="match status" value="1"/>
</dbReference>
<dbReference type="Pfam" id="PF23500">
    <property type="entry name" value="DUF7133"/>
    <property type="match status" value="1"/>
</dbReference>
<dbReference type="GO" id="GO:0046872">
    <property type="term" value="F:metal ion binding"/>
    <property type="evidence" value="ECO:0007669"/>
    <property type="project" value="UniProtKB-KW"/>
</dbReference>
<keyword evidence="8" id="KW-1185">Reference proteome</keyword>
<dbReference type="Pfam" id="PF06439">
    <property type="entry name" value="3keto-disac_hyd"/>
    <property type="match status" value="1"/>
</dbReference>
<dbReference type="PROSITE" id="PS51007">
    <property type="entry name" value="CYTC"/>
    <property type="match status" value="1"/>
</dbReference>
<evidence type="ECO:0000313" key="7">
    <source>
        <dbReference type="EMBL" id="QDV22515.1"/>
    </source>
</evidence>
<reference evidence="7 8" key="1">
    <citation type="submission" date="2019-02" db="EMBL/GenBank/DDBJ databases">
        <title>Deep-cultivation of Planctomycetes and their phenomic and genomic characterization uncovers novel biology.</title>
        <authorList>
            <person name="Wiegand S."/>
            <person name="Jogler M."/>
            <person name="Boedeker C."/>
            <person name="Pinto D."/>
            <person name="Vollmers J."/>
            <person name="Rivas-Marin E."/>
            <person name="Kohn T."/>
            <person name="Peeters S.H."/>
            <person name="Heuer A."/>
            <person name="Rast P."/>
            <person name="Oberbeckmann S."/>
            <person name="Bunk B."/>
            <person name="Jeske O."/>
            <person name="Meyerdierks A."/>
            <person name="Storesund J.E."/>
            <person name="Kallscheuer N."/>
            <person name="Luecker S."/>
            <person name="Lage O.M."/>
            <person name="Pohl T."/>
            <person name="Merkel B.J."/>
            <person name="Hornburger P."/>
            <person name="Mueller R.-W."/>
            <person name="Bruemmer F."/>
            <person name="Labrenz M."/>
            <person name="Spormann A.M."/>
            <person name="Op den Camp H."/>
            <person name="Overmann J."/>
            <person name="Amann R."/>
            <person name="Jetten M.S.M."/>
            <person name="Mascher T."/>
            <person name="Medema M.H."/>
            <person name="Devos D.P."/>
            <person name="Kaster A.-K."/>
            <person name="Ovreas L."/>
            <person name="Rohde M."/>
            <person name="Galperin M.Y."/>
            <person name="Jogler C."/>
        </authorList>
    </citation>
    <scope>NUCLEOTIDE SEQUENCE [LARGE SCALE GENOMIC DNA]</scope>
    <source>
        <strain evidence="7 8">Q31a</strain>
    </source>
</reference>
<sequence length="1501" mass="165362" precursor="true">MDNSRLHSTTVPGAVLQFCTAAASHGLAVLLASVCLCCPAFAQATSLFDGRSLNGWEHDADHWRVENGAIVGEIPKGQSLKKNTWIVWRGGELQDFDLRLQVKLTGAASANSGIQIRCQVDEIDHVSGYQADLDQGQTWLGRIYDEHGRGLIVERGQRVHIAPDGTRNVQVLAPAEAYSVLFRDREWNDYRIVAIGERISIFVNGTLFADLVDQEIDQRDLAGSLAFQLHSGPETRVEFRNIELEQLEAEDTRLGNFTVKSAKSNTLNDGGITPLAADGTSMNFDFESGDLSDWSVVGDAFQGQPIRDDGIASRWPQQISNKRGEFFIAGFENIRDAGTGTLTSTTFEVTSPFASYLVGGGKSRSTRVELVLPVNADGEEEVISEHAGNQREQMQRVLVDLRAYQNAKIAIRLVDESTGGWGHLNFDDFRFHQESDLKERGWNIPGANVAAPDSQNLLTSELASDNHGHAPTAFADSQPAPEQTVGNPLLQHLIPNPVSEQANGTIRQMRVPEGFSVDLIAAEPLLHQPIAFTFDAKGRLWVVEGHSYPNKRPEGEGLDRVLIFSDQDANGTFETRKVFYEGLNLVSGMQVGFGGVWIGAAPELLFIPDRNGDDQPDGPPEVLLDGFGYADTHETLNSFMWGPDGWLYGNQGVFNQSLVGKPGSTDKQRNHLAAGIWRYHPTRKEFEVFAHGGSNQWGLDFNEYGQLFMTHCRSYWGGGPTTHVIQGGHYWNQINGGYASFISPNPIADMPEMRNFLLASARYGHGEGGAGKRGTRAVYGGHSHVGTMIYLGDNWPAEYRNQLFTHNLHGHRINRQENRREGSGYNTVHAGTDVLLCGDPQYVAVDLQYGPDGAVYTSDWYDPRHCHSPNNEQWDRGNGRIYRMKYNATYTPAKVDYTQVADSELIAAQLHSNEWHVRMARLVLTERAVTGNVDQSAIQELRKMATSHADETRRLRALWCLHAIAEIDLEIARELINDQSEYLRAWVVQLLAEDATLPGNLEFEDLLIDLASREHSLFVRQYLASATSRLSQPTAWTILEQLATQPDNAVDRNLPLLIWQQLAERMADNLPRAIALADSTKIPVLKNYILWYAPQLSAAGRDAVAERLASSRGNERVQLLSLFSVGLQGMRGLQQPAAWTAIANALYDSKDASTRQAAQNLGATFGDEALFDQMRITLAAEDSTTESKAHALSILASDLPAGTWAKLPAVADNTTADGSRASSSAALRAEAAEIKNVSHQNALLLMSALDTPELAVAAIRQLKSYNDPRVASELISRLPVWQGETSEIAMETLCSRVPWAKQLLAAFESKRIDKGKLTAFYARQMSNLGDEQIVSQLTKLWGKLGESSAETKSAIENLVAQYSEAPLWAYSRSAGEGHFKTLCASCHVKSDLSQRIGPKLEGSGSKGIHYIVENILDPNAVIGKDFQARQILTIDGLIVTGVIIKETDSAVTVRTANATQTIARDDIEEIVISKTSFMPQGLLGTLNDQQQLELLKYLMSK</sequence>
<dbReference type="RefSeq" id="WP_145074161.1">
    <property type="nucleotide sequence ID" value="NZ_CP036298.1"/>
</dbReference>
<dbReference type="InterPro" id="IPR009056">
    <property type="entry name" value="Cyt_c-like_dom"/>
</dbReference>
<evidence type="ECO:0000313" key="8">
    <source>
        <dbReference type="Proteomes" id="UP000318017"/>
    </source>
</evidence>
<evidence type="ECO:0000256" key="3">
    <source>
        <dbReference type="ARBA" id="ARBA00023004"/>
    </source>
</evidence>
<dbReference type="InterPro" id="IPR010496">
    <property type="entry name" value="AL/BT2_dom"/>
</dbReference>
<dbReference type="SUPFAM" id="SSF48371">
    <property type="entry name" value="ARM repeat"/>
    <property type="match status" value="1"/>
</dbReference>
<accession>A0A518G1Q2</accession>
<dbReference type="KEGG" id="ahel:Q31a_08010"/>
<dbReference type="Gene3D" id="2.60.120.560">
    <property type="entry name" value="Exo-inulinase, domain 1"/>
    <property type="match status" value="1"/>
</dbReference>
<dbReference type="NCBIfam" id="TIGR02604">
    <property type="entry name" value="Piru_Ver_Nterm"/>
    <property type="match status" value="1"/>
</dbReference>
<feature type="region of interest" description="Disordered" evidence="5">
    <location>
        <begin position="464"/>
        <end position="484"/>
    </location>
</feature>
<organism evidence="7 8">
    <name type="scientific">Aureliella helgolandensis</name>
    <dbReference type="NCBI Taxonomy" id="2527968"/>
    <lineage>
        <taxon>Bacteria</taxon>
        <taxon>Pseudomonadati</taxon>
        <taxon>Planctomycetota</taxon>
        <taxon>Planctomycetia</taxon>
        <taxon>Pirellulales</taxon>
        <taxon>Pirellulaceae</taxon>
        <taxon>Aureliella</taxon>
    </lineage>
</organism>
<dbReference type="GO" id="GO:0020037">
    <property type="term" value="F:heme binding"/>
    <property type="evidence" value="ECO:0007669"/>
    <property type="project" value="InterPro"/>
</dbReference>
<dbReference type="InterPro" id="IPR011989">
    <property type="entry name" value="ARM-like"/>
</dbReference>
<evidence type="ECO:0000256" key="1">
    <source>
        <dbReference type="ARBA" id="ARBA00022617"/>
    </source>
</evidence>
<evidence type="ECO:0000256" key="5">
    <source>
        <dbReference type="SAM" id="MobiDB-lite"/>
    </source>
</evidence>
<dbReference type="Gene3D" id="1.10.760.10">
    <property type="entry name" value="Cytochrome c-like domain"/>
    <property type="match status" value="1"/>
</dbReference>
<dbReference type="GO" id="GO:0009055">
    <property type="term" value="F:electron transfer activity"/>
    <property type="evidence" value="ECO:0007669"/>
    <property type="project" value="InterPro"/>
</dbReference>
<protein>
    <recommendedName>
        <fullName evidence="6">Cytochrome c domain-containing protein</fullName>
    </recommendedName>
</protein>
<evidence type="ECO:0000259" key="6">
    <source>
        <dbReference type="PROSITE" id="PS51007"/>
    </source>
</evidence>
<dbReference type="Gene3D" id="2.120.10.30">
    <property type="entry name" value="TolB, C-terminal domain"/>
    <property type="match status" value="1"/>
</dbReference>
<dbReference type="EMBL" id="CP036298">
    <property type="protein sequence ID" value="QDV22515.1"/>
    <property type="molecule type" value="Genomic_DNA"/>
</dbReference>
<feature type="domain" description="Cytochrome c" evidence="6">
    <location>
        <begin position="1370"/>
        <end position="1501"/>
    </location>
</feature>
<keyword evidence="3 4" id="KW-0408">Iron</keyword>
<dbReference type="InterPro" id="IPR013428">
    <property type="entry name" value="Membrane-bound_put_N"/>
</dbReference>
<keyword evidence="2 4" id="KW-0479">Metal-binding</keyword>
<name>A0A518G1Q2_9BACT</name>
<dbReference type="InterPro" id="IPR055557">
    <property type="entry name" value="DUF7133"/>
</dbReference>
<dbReference type="Gene3D" id="1.25.10.10">
    <property type="entry name" value="Leucine-rich Repeat Variant"/>
    <property type="match status" value="1"/>
</dbReference>